<dbReference type="AlphaFoldDB" id="A0A645FPF8"/>
<dbReference type="GO" id="GO:0005198">
    <property type="term" value="F:structural molecule activity"/>
    <property type="evidence" value="ECO:0007669"/>
    <property type="project" value="InterPro"/>
</dbReference>
<name>A0A645FPF8_9ZZZZ</name>
<evidence type="ECO:0000313" key="1">
    <source>
        <dbReference type="EMBL" id="MPN15472.1"/>
    </source>
</evidence>
<proteinExistence type="predicted"/>
<dbReference type="InterPro" id="IPR001492">
    <property type="entry name" value="Flagellin"/>
</dbReference>
<accession>A0A645FPF8</accession>
<evidence type="ECO:0008006" key="2">
    <source>
        <dbReference type="Google" id="ProtNLM"/>
    </source>
</evidence>
<comment type="caution">
    <text evidence="1">The sequence shown here is derived from an EMBL/GenBank/DDBJ whole genome shotgun (WGS) entry which is preliminary data.</text>
</comment>
<dbReference type="EMBL" id="VSSQ01062254">
    <property type="protein sequence ID" value="MPN15472.1"/>
    <property type="molecule type" value="Genomic_DNA"/>
</dbReference>
<protein>
    <recommendedName>
        <fullName evidence="2">Flagellin</fullName>
    </recommendedName>
</protein>
<dbReference type="SUPFAM" id="SSF64518">
    <property type="entry name" value="Phase 1 flagellin"/>
    <property type="match status" value="1"/>
</dbReference>
<sequence length="234" mass="25146">MAAIQEEVINASTNVKTASDRENIAALMSELRDTVKDALNTTVGDQFIFAGYNTSEQPLTFASDGTTILYNGLDLSNISDAANLASIQAESGQSLQLEVGYGLQMDVTMTAMDVVGVGENNLFKILNDTIDLMNSGQETSEGVDALSGQLGKLSKAHNTITSSLVRAGAVSAQIDILDERYAEDVINYTQIRSNIEDIDSAETIMDWKMAEAVYKQSLSAGARAILPTLMDFLQ</sequence>
<gene>
    <name evidence="1" type="ORF">SDC9_162806</name>
</gene>
<dbReference type="PANTHER" id="PTHR42792:SF1">
    <property type="entry name" value="FLAGELLAR HOOK-ASSOCIATED PROTEIN 3"/>
    <property type="match status" value="1"/>
</dbReference>
<reference evidence="1" key="1">
    <citation type="submission" date="2019-08" db="EMBL/GenBank/DDBJ databases">
        <authorList>
            <person name="Kucharzyk K."/>
            <person name="Murdoch R.W."/>
            <person name="Higgins S."/>
            <person name="Loffler F."/>
        </authorList>
    </citation>
    <scope>NUCLEOTIDE SEQUENCE</scope>
</reference>
<organism evidence="1">
    <name type="scientific">bioreactor metagenome</name>
    <dbReference type="NCBI Taxonomy" id="1076179"/>
    <lineage>
        <taxon>unclassified sequences</taxon>
        <taxon>metagenomes</taxon>
        <taxon>ecological metagenomes</taxon>
    </lineage>
</organism>
<dbReference type="Gene3D" id="1.20.1330.10">
    <property type="entry name" value="f41 fragment of flagellin, N-terminal domain"/>
    <property type="match status" value="1"/>
</dbReference>
<dbReference type="GO" id="GO:0009288">
    <property type="term" value="C:bacterial-type flagellum"/>
    <property type="evidence" value="ECO:0007669"/>
    <property type="project" value="InterPro"/>
</dbReference>
<dbReference type="PANTHER" id="PTHR42792">
    <property type="entry name" value="FLAGELLIN"/>
    <property type="match status" value="1"/>
</dbReference>